<proteinExistence type="predicted"/>
<dbReference type="EMBL" id="FUIG01000019">
    <property type="protein sequence ID" value="SJM30281.1"/>
    <property type="molecule type" value="Genomic_DNA"/>
</dbReference>
<evidence type="ECO:0000313" key="3">
    <source>
        <dbReference type="Proteomes" id="UP000245698"/>
    </source>
</evidence>
<evidence type="ECO:0000256" key="1">
    <source>
        <dbReference type="SAM" id="MobiDB-lite"/>
    </source>
</evidence>
<evidence type="ECO:0000313" key="2">
    <source>
        <dbReference type="EMBL" id="SJM30281.1"/>
    </source>
</evidence>
<gene>
    <name evidence="2" type="ORF">BQ8482_130180</name>
</gene>
<protein>
    <submittedName>
        <fullName evidence="2">Uncharacterized protein</fullName>
    </submittedName>
</protein>
<reference evidence="3" key="1">
    <citation type="submission" date="2016-12" db="EMBL/GenBank/DDBJ databases">
        <authorList>
            <person name="Brunel B."/>
        </authorList>
    </citation>
    <scope>NUCLEOTIDE SEQUENCE [LARGE SCALE GENOMIC DNA]</scope>
</reference>
<accession>A0A2P9AGM0</accession>
<keyword evidence="3" id="KW-1185">Reference proteome</keyword>
<feature type="region of interest" description="Disordered" evidence="1">
    <location>
        <begin position="48"/>
        <end position="78"/>
    </location>
</feature>
<dbReference type="Proteomes" id="UP000245698">
    <property type="component" value="Unassembled WGS sequence"/>
</dbReference>
<sequence length="93" mass="10126">MSDNFWNQVLNIRTSLFGLLRFLLLLFSAGPLKPGMCQADLRITSSERSPTRLPRHQALGNSALPVGRTPAGRTARKSRPCCDRTAAAACDLA</sequence>
<organism evidence="2 3">
    <name type="scientific">Mesorhizobium delmotii</name>
    <dbReference type="NCBI Taxonomy" id="1631247"/>
    <lineage>
        <taxon>Bacteria</taxon>
        <taxon>Pseudomonadati</taxon>
        <taxon>Pseudomonadota</taxon>
        <taxon>Alphaproteobacteria</taxon>
        <taxon>Hyphomicrobiales</taxon>
        <taxon>Phyllobacteriaceae</taxon>
        <taxon>Mesorhizobium</taxon>
    </lineage>
</organism>
<name>A0A2P9AGM0_9HYPH</name>
<dbReference type="AlphaFoldDB" id="A0A2P9AGM0"/>